<proteinExistence type="predicted"/>
<dbReference type="SUPFAM" id="SSF90123">
    <property type="entry name" value="ABC transporter transmembrane region"/>
    <property type="match status" value="1"/>
</dbReference>
<keyword evidence="4" id="KW-0067">ATP-binding</keyword>
<feature type="transmembrane region" description="Helical" evidence="7">
    <location>
        <begin position="278"/>
        <end position="297"/>
    </location>
</feature>
<reference evidence="10" key="1">
    <citation type="journal article" date="2020" name="mSystems">
        <title>Genome- and Community-Level Interaction Insights into Carbon Utilization and Element Cycling Functions of Hydrothermarchaeota in Hydrothermal Sediment.</title>
        <authorList>
            <person name="Zhou Z."/>
            <person name="Liu Y."/>
            <person name="Xu W."/>
            <person name="Pan J."/>
            <person name="Luo Z.H."/>
            <person name="Li M."/>
        </authorList>
    </citation>
    <scope>NUCLEOTIDE SEQUENCE [LARGE SCALE GENOMIC DNA]</scope>
    <source>
        <strain evidence="10">SpSt-573</strain>
    </source>
</reference>
<dbReference type="InterPro" id="IPR036640">
    <property type="entry name" value="ABC1_TM_sf"/>
</dbReference>
<evidence type="ECO:0000256" key="7">
    <source>
        <dbReference type="SAM" id="Phobius"/>
    </source>
</evidence>
<feature type="domain" description="ABC transmembrane type-1" evidence="9">
    <location>
        <begin position="26"/>
        <end position="309"/>
    </location>
</feature>
<gene>
    <name evidence="10" type="primary">cydC</name>
    <name evidence="10" type="ORF">ENT37_11745</name>
</gene>
<evidence type="ECO:0000256" key="3">
    <source>
        <dbReference type="ARBA" id="ARBA00022741"/>
    </source>
</evidence>
<dbReference type="SMART" id="SM00382">
    <property type="entry name" value="AAA"/>
    <property type="match status" value="1"/>
</dbReference>
<dbReference type="GO" id="GO:0045454">
    <property type="term" value="P:cell redox homeostasis"/>
    <property type="evidence" value="ECO:0007669"/>
    <property type="project" value="InterPro"/>
</dbReference>
<keyword evidence="6 7" id="KW-0472">Membrane</keyword>
<name>A0A7C4KIB5_9CHLR</name>
<dbReference type="Gene3D" id="3.40.50.300">
    <property type="entry name" value="P-loop containing nucleotide triphosphate hydrolases"/>
    <property type="match status" value="1"/>
</dbReference>
<evidence type="ECO:0000313" key="10">
    <source>
        <dbReference type="EMBL" id="HGS22522.1"/>
    </source>
</evidence>
<dbReference type="InterPro" id="IPR014223">
    <property type="entry name" value="ABC_CydC/D"/>
</dbReference>
<dbReference type="GO" id="GO:0005524">
    <property type="term" value="F:ATP binding"/>
    <property type="evidence" value="ECO:0007669"/>
    <property type="project" value="UniProtKB-KW"/>
</dbReference>
<keyword evidence="2 7" id="KW-0812">Transmembrane</keyword>
<comment type="subcellular location">
    <subcellularLocation>
        <location evidence="1">Cell membrane</location>
        <topology evidence="1">Multi-pass membrane protein</topology>
    </subcellularLocation>
</comment>
<evidence type="ECO:0000256" key="1">
    <source>
        <dbReference type="ARBA" id="ARBA00004651"/>
    </source>
</evidence>
<evidence type="ECO:0000256" key="2">
    <source>
        <dbReference type="ARBA" id="ARBA00022692"/>
    </source>
</evidence>
<dbReference type="GO" id="GO:0016887">
    <property type="term" value="F:ATP hydrolysis activity"/>
    <property type="evidence" value="ECO:0007669"/>
    <property type="project" value="InterPro"/>
</dbReference>
<dbReference type="PANTHER" id="PTHR24221">
    <property type="entry name" value="ATP-BINDING CASSETTE SUB-FAMILY B"/>
    <property type="match status" value="1"/>
</dbReference>
<comment type="caution">
    <text evidence="10">The sequence shown here is derived from an EMBL/GenBank/DDBJ whole genome shotgun (WGS) entry which is preliminary data.</text>
</comment>
<dbReference type="InterPro" id="IPR003439">
    <property type="entry name" value="ABC_transporter-like_ATP-bd"/>
</dbReference>
<dbReference type="NCBIfam" id="TIGR02868">
    <property type="entry name" value="CydC"/>
    <property type="match status" value="1"/>
</dbReference>
<protein>
    <submittedName>
        <fullName evidence="10">Thiol reductant ABC exporter subunit CydC</fullName>
    </submittedName>
</protein>
<dbReference type="InterPro" id="IPR011527">
    <property type="entry name" value="ABC1_TM_dom"/>
</dbReference>
<dbReference type="SUPFAM" id="SSF52540">
    <property type="entry name" value="P-loop containing nucleoside triphosphate hydrolases"/>
    <property type="match status" value="1"/>
</dbReference>
<organism evidence="10">
    <name type="scientific">Anaerolinea thermolimosa</name>
    <dbReference type="NCBI Taxonomy" id="229919"/>
    <lineage>
        <taxon>Bacteria</taxon>
        <taxon>Bacillati</taxon>
        <taxon>Chloroflexota</taxon>
        <taxon>Anaerolineae</taxon>
        <taxon>Anaerolineales</taxon>
        <taxon>Anaerolineaceae</taxon>
        <taxon>Anaerolinea</taxon>
    </lineage>
</organism>
<dbReference type="GO" id="GO:0005886">
    <property type="term" value="C:plasma membrane"/>
    <property type="evidence" value="ECO:0007669"/>
    <property type="project" value="UniProtKB-SubCell"/>
</dbReference>
<feature type="transmembrane region" description="Helical" evidence="7">
    <location>
        <begin position="164"/>
        <end position="186"/>
    </location>
</feature>
<keyword evidence="3" id="KW-0547">Nucleotide-binding</keyword>
<evidence type="ECO:0000256" key="4">
    <source>
        <dbReference type="ARBA" id="ARBA00022840"/>
    </source>
</evidence>
<evidence type="ECO:0000256" key="6">
    <source>
        <dbReference type="ARBA" id="ARBA00023136"/>
    </source>
</evidence>
<dbReference type="EMBL" id="DSYK01000582">
    <property type="protein sequence ID" value="HGS22522.1"/>
    <property type="molecule type" value="Genomic_DNA"/>
</dbReference>
<dbReference type="GO" id="GO:0034040">
    <property type="term" value="F:ATPase-coupled lipid transmembrane transporter activity"/>
    <property type="evidence" value="ECO:0007669"/>
    <property type="project" value="TreeGrafter"/>
</dbReference>
<dbReference type="GO" id="GO:0034775">
    <property type="term" value="P:glutathione transmembrane transport"/>
    <property type="evidence" value="ECO:0007669"/>
    <property type="project" value="InterPro"/>
</dbReference>
<dbReference type="Gene3D" id="1.20.1560.10">
    <property type="entry name" value="ABC transporter type 1, transmembrane domain"/>
    <property type="match status" value="1"/>
</dbReference>
<dbReference type="GO" id="GO:0140359">
    <property type="term" value="F:ABC-type transporter activity"/>
    <property type="evidence" value="ECO:0007669"/>
    <property type="project" value="InterPro"/>
</dbReference>
<keyword evidence="5 7" id="KW-1133">Transmembrane helix</keyword>
<dbReference type="PROSITE" id="PS50893">
    <property type="entry name" value="ABC_TRANSPORTER_2"/>
    <property type="match status" value="1"/>
</dbReference>
<feature type="transmembrane region" description="Helical" evidence="7">
    <location>
        <begin position="25"/>
        <end position="50"/>
    </location>
</feature>
<dbReference type="InterPro" id="IPR039421">
    <property type="entry name" value="Type_1_exporter"/>
</dbReference>
<accession>A0A7C4KIB5</accession>
<feature type="transmembrane region" description="Helical" evidence="7">
    <location>
        <begin position="136"/>
        <end position="158"/>
    </location>
</feature>
<dbReference type="AlphaFoldDB" id="A0A7C4KIB5"/>
<feature type="transmembrane region" description="Helical" evidence="7">
    <location>
        <begin position="246"/>
        <end position="266"/>
    </location>
</feature>
<dbReference type="InterPro" id="IPR027417">
    <property type="entry name" value="P-loop_NTPase"/>
</dbReference>
<dbReference type="Pfam" id="PF00005">
    <property type="entry name" value="ABC_tran"/>
    <property type="match status" value="1"/>
</dbReference>
<dbReference type="PANTHER" id="PTHR24221:SF653">
    <property type="entry name" value="TRANSPORT ATP-BINDING PROTEIN CYDC"/>
    <property type="match status" value="1"/>
</dbReference>
<dbReference type="InterPro" id="IPR003593">
    <property type="entry name" value="AAA+_ATPase"/>
</dbReference>
<evidence type="ECO:0000256" key="5">
    <source>
        <dbReference type="ARBA" id="ARBA00022989"/>
    </source>
</evidence>
<sequence>MENLPGKMRVLFLLLKGLRPFWKEALLSVLLGTAAVASGIGLMGTSAYLISAAALRPGIETLQVAIVGVRFLGLSRGVWRYLERLVTHSVNFRLLTELRIRYYSALEKLAPARLVGTSGGELLNQAIADVEVLENFYVRLIAPAVIAGLVTMGVVWFTGTFSPWIGLIITGGLILAGVGLPALLYLSGRSVGESIASMRETISRRLVETIQGLGEWITYGKHEELKLELFSQFHTYDRGQEKRASILATGSALSLLIQYGTAWLVLGLGIDHVRSGQMGGVFIAVIYLVALTAFEAIQPLQQGAAFLGEAWASARRLFSLMAEKTEARVPGVPAAISADSDCRLKVSGLTFTYPGEFTPALDGANLEVIPGKCLAILGPNGSGKSTLVQLILRLWEPPRGTIWLNGRDLLDYSPENIRQYVAVIPQRVTLFSGSLAENLRLGKADASDRELEKVALETGLEDLLRRLPGGLQGWVGAQGDQLSEGERRRVAVARALLKAGMMLIMDEPTSNLDIDSVRAIIQNLLKVYSGKPILWITHELDGLEVVDEILVLREGRIIERGSPAHLASAGGWYQQAVLLRKQALL</sequence>
<dbReference type="PROSITE" id="PS50929">
    <property type="entry name" value="ABC_TM1F"/>
    <property type="match status" value="1"/>
</dbReference>
<evidence type="ECO:0000259" key="8">
    <source>
        <dbReference type="PROSITE" id="PS50893"/>
    </source>
</evidence>
<evidence type="ECO:0000259" key="9">
    <source>
        <dbReference type="PROSITE" id="PS50929"/>
    </source>
</evidence>
<feature type="domain" description="ABC transporter" evidence="8">
    <location>
        <begin position="344"/>
        <end position="579"/>
    </location>
</feature>